<reference evidence="2 3" key="1">
    <citation type="submission" date="2023-12" db="EMBL/GenBank/DDBJ databases">
        <title>Stenotrophomonas guangdongensis sp. nov., isolated from wilted pepper plants (Capsicum annuum).</title>
        <authorList>
            <person name="Qiu M."/>
            <person name="Li Y."/>
            <person name="Liu Q."/>
            <person name="Zhang X."/>
            <person name="Huang Y."/>
            <person name="Guo R."/>
            <person name="Hu M."/>
            <person name="Zhou J."/>
            <person name="Zhou X."/>
        </authorList>
    </citation>
    <scope>NUCLEOTIDE SEQUENCE [LARGE SCALE GENOMIC DNA]</scope>
    <source>
        <strain evidence="2 3">MH1</strain>
    </source>
</reference>
<dbReference type="Gene3D" id="2.30.130.40">
    <property type="entry name" value="LON domain-like"/>
    <property type="match status" value="1"/>
</dbReference>
<name>A0ABU5V900_9GAMM</name>
<evidence type="ECO:0000313" key="2">
    <source>
        <dbReference type="EMBL" id="MEA5668535.1"/>
    </source>
</evidence>
<protein>
    <submittedName>
        <fullName evidence="2">LON peptidase substrate-binding domain-containing protein</fullName>
    </submittedName>
</protein>
<dbReference type="InterPro" id="IPR015947">
    <property type="entry name" value="PUA-like_sf"/>
</dbReference>
<comment type="caution">
    <text evidence="2">The sequence shown here is derived from an EMBL/GenBank/DDBJ whole genome shotgun (WGS) entry which is preliminary data.</text>
</comment>
<dbReference type="InterPro" id="IPR046336">
    <property type="entry name" value="Lon_prtase_N_sf"/>
</dbReference>
<dbReference type="SUPFAM" id="SSF88697">
    <property type="entry name" value="PUA domain-like"/>
    <property type="match status" value="1"/>
</dbReference>
<dbReference type="Gene3D" id="1.10.4060.10">
    <property type="entry name" value="BPP1347 like domain"/>
    <property type="match status" value="1"/>
</dbReference>
<organism evidence="2 3">
    <name type="scientific">Stenotrophomonas capsici</name>
    <dbReference type="NCBI Taxonomy" id="3110230"/>
    <lineage>
        <taxon>Bacteria</taxon>
        <taxon>Pseudomonadati</taxon>
        <taxon>Pseudomonadota</taxon>
        <taxon>Gammaproteobacteria</taxon>
        <taxon>Lysobacterales</taxon>
        <taxon>Lysobacteraceae</taxon>
        <taxon>Stenotrophomonas</taxon>
    </lineage>
</organism>
<evidence type="ECO:0000313" key="3">
    <source>
        <dbReference type="Proteomes" id="UP001301653"/>
    </source>
</evidence>
<accession>A0ABU5V900</accession>
<sequence>MLPMTATQSLPLFPLHSTLLPGASLGLRVFEARYLDLVRECGRKGGTFGVCLILEGEEVGTPATPAAWGVEALVEDFDVGADGVLVLRLRGGRRFHVRQTRVRDNGLVVAEVEWREHDSDDELQPEHALLGILLERILEQAGGEYASAGPAQFDQAAWVGWRLAELLPLQEQQRVMLLNEDDPHRRLERLLEWIPGFDIPQEQDL</sequence>
<dbReference type="PANTHER" id="PTHR46732:SF8">
    <property type="entry name" value="ATP-DEPENDENT PROTEASE LA (LON) DOMAIN PROTEIN"/>
    <property type="match status" value="1"/>
</dbReference>
<dbReference type="SMART" id="SM00464">
    <property type="entry name" value="LON"/>
    <property type="match status" value="1"/>
</dbReference>
<dbReference type="PANTHER" id="PTHR46732">
    <property type="entry name" value="ATP-DEPENDENT PROTEASE LA (LON) DOMAIN PROTEIN"/>
    <property type="match status" value="1"/>
</dbReference>
<feature type="domain" description="Lon N-terminal" evidence="1">
    <location>
        <begin position="9"/>
        <end position="196"/>
    </location>
</feature>
<proteinExistence type="predicted"/>
<dbReference type="Pfam" id="PF02190">
    <property type="entry name" value="LON_substr_bdg"/>
    <property type="match status" value="1"/>
</dbReference>
<dbReference type="Proteomes" id="UP001301653">
    <property type="component" value="Unassembled WGS sequence"/>
</dbReference>
<evidence type="ECO:0000259" key="1">
    <source>
        <dbReference type="SMART" id="SM00464"/>
    </source>
</evidence>
<keyword evidence="3" id="KW-1185">Reference proteome</keyword>
<gene>
    <name evidence="2" type="ORF">VA603_13385</name>
</gene>
<dbReference type="InterPro" id="IPR003111">
    <property type="entry name" value="Lon_prtase_N"/>
</dbReference>
<dbReference type="EMBL" id="JAYFUH010000249">
    <property type="protein sequence ID" value="MEA5668535.1"/>
    <property type="molecule type" value="Genomic_DNA"/>
</dbReference>